<feature type="domain" description="YHS" evidence="2">
    <location>
        <begin position="44"/>
        <end position="89"/>
    </location>
</feature>
<protein>
    <submittedName>
        <fullName evidence="3">YHS domain-containing protein</fullName>
    </submittedName>
</protein>
<dbReference type="PATRIC" id="fig|28229.4.peg.3791"/>
<keyword evidence="1" id="KW-0732">Signal</keyword>
<dbReference type="Proteomes" id="UP000029843">
    <property type="component" value="Unassembled WGS sequence"/>
</dbReference>
<dbReference type="AlphaFoldDB" id="A0A099K962"/>
<dbReference type="OrthoDB" id="344729at2"/>
<evidence type="ECO:0000313" key="3">
    <source>
        <dbReference type="EMBL" id="KGJ86906.1"/>
    </source>
</evidence>
<name>A0A099K962_COLPS</name>
<gene>
    <name evidence="3" type="ORF">ND2E_0313</name>
</gene>
<organism evidence="3 4">
    <name type="scientific">Colwellia psychrerythraea</name>
    <name type="common">Vibrio psychroerythus</name>
    <dbReference type="NCBI Taxonomy" id="28229"/>
    <lineage>
        <taxon>Bacteria</taxon>
        <taxon>Pseudomonadati</taxon>
        <taxon>Pseudomonadota</taxon>
        <taxon>Gammaproteobacteria</taxon>
        <taxon>Alteromonadales</taxon>
        <taxon>Colwelliaceae</taxon>
        <taxon>Colwellia</taxon>
    </lineage>
</organism>
<reference evidence="3 4" key="1">
    <citation type="submission" date="2014-08" db="EMBL/GenBank/DDBJ databases">
        <title>Genomic and Phenotypic Diversity of Colwellia psychrerythraea strains from Disparate Marine Basins.</title>
        <authorList>
            <person name="Techtmann S.M."/>
            <person name="Stelling S.C."/>
            <person name="Utturkar S.M."/>
            <person name="Alshibli N."/>
            <person name="Harris A."/>
            <person name="Brown S.D."/>
            <person name="Hazen T.C."/>
        </authorList>
    </citation>
    <scope>NUCLEOTIDE SEQUENCE [LARGE SCALE GENOMIC DNA]</scope>
    <source>
        <strain evidence="3 4">ND2E</strain>
    </source>
</reference>
<evidence type="ECO:0000259" key="2">
    <source>
        <dbReference type="Pfam" id="PF04945"/>
    </source>
</evidence>
<feature type="chain" id="PRO_5001956919" evidence="1">
    <location>
        <begin position="25"/>
        <end position="159"/>
    </location>
</feature>
<dbReference type="InterPro" id="IPR007029">
    <property type="entry name" value="YHS_dom"/>
</dbReference>
<dbReference type="EMBL" id="JQED01000055">
    <property type="protein sequence ID" value="KGJ86906.1"/>
    <property type="molecule type" value="Genomic_DNA"/>
</dbReference>
<dbReference type="Pfam" id="PF04945">
    <property type="entry name" value="YHS"/>
    <property type="match status" value="1"/>
</dbReference>
<proteinExistence type="predicted"/>
<feature type="signal peptide" evidence="1">
    <location>
        <begin position="1"/>
        <end position="24"/>
    </location>
</feature>
<evidence type="ECO:0000313" key="4">
    <source>
        <dbReference type="Proteomes" id="UP000029843"/>
    </source>
</evidence>
<accession>A0A099K962</accession>
<comment type="caution">
    <text evidence="3">The sequence shown here is derived from an EMBL/GenBank/DDBJ whole genome shotgun (WGS) entry which is preliminary data.</text>
</comment>
<sequence precursor="true">MKIATLIKSVAIVTTLAISSVSFAADIDVNSNENDLAIHGYDAVSYFTDSKATKGNQKYTATYKSAIYQFSSEENRDQFKQNPERFAPQFGGFCAMGVALNKKLDTDPTAWKIVDGKLYLNLNKAVQKKWSTDIPGYIATADRTWSGIQGVSIAQLDAE</sequence>
<dbReference type="RefSeq" id="WP_033095398.1">
    <property type="nucleotide sequence ID" value="NZ_JQED01000055.1"/>
</dbReference>
<dbReference type="NCBIfam" id="NF041384">
    <property type="entry name" value="YHS_seleno_dom"/>
    <property type="match status" value="1"/>
</dbReference>
<evidence type="ECO:0000256" key="1">
    <source>
        <dbReference type="SAM" id="SignalP"/>
    </source>
</evidence>